<proteinExistence type="predicted"/>
<feature type="domain" description="NDT80" evidence="4">
    <location>
        <begin position="222"/>
        <end position="520"/>
    </location>
</feature>
<feature type="region of interest" description="Disordered" evidence="3">
    <location>
        <begin position="162"/>
        <end position="223"/>
    </location>
</feature>
<feature type="region of interest" description="Disordered" evidence="3">
    <location>
        <begin position="509"/>
        <end position="533"/>
    </location>
</feature>
<dbReference type="GO" id="GO:0000228">
    <property type="term" value="C:nuclear chromosome"/>
    <property type="evidence" value="ECO:0007669"/>
    <property type="project" value="TreeGrafter"/>
</dbReference>
<gene>
    <name evidence="5" type="ORF">D0864_14015</name>
</gene>
<organism evidence="5 6">
    <name type="scientific">Hortaea werneckii</name>
    <name type="common">Black yeast</name>
    <name type="synonym">Cladosporium werneckii</name>
    <dbReference type="NCBI Taxonomy" id="91943"/>
    <lineage>
        <taxon>Eukaryota</taxon>
        <taxon>Fungi</taxon>
        <taxon>Dikarya</taxon>
        <taxon>Ascomycota</taxon>
        <taxon>Pezizomycotina</taxon>
        <taxon>Dothideomycetes</taxon>
        <taxon>Dothideomycetidae</taxon>
        <taxon>Mycosphaerellales</taxon>
        <taxon>Teratosphaeriaceae</taxon>
        <taxon>Hortaea</taxon>
    </lineage>
</organism>
<dbReference type="InterPro" id="IPR008967">
    <property type="entry name" value="p53-like_TF_DNA-bd_sf"/>
</dbReference>
<evidence type="ECO:0000259" key="4">
    <source>
        <dbReference type="PROSITE" id="PS51517"/>
    </source>
</evidence>
<reference evidence="5 6" key="1">
    <citation type="journal article" date="2018" name="BMC Genomics">
        <title>Genomic evidence for intraspecific hybridization in a clonal and extremely halotolerant yeast.</title>
        <authorList>
            <person name="Gostincar C."/>
            <person name="Stajich J.E."/>
            <person name="Zupancic J."/>
            <person name="Zalar P."/>
            <person name="Gunde-Cimerman N."/>
        </authorList>
    </citation>
    <scope>NUCLEOTIDE SEQUENCE [LARGE SCALE GENOMIC DNA]</scope>
    <source>
        <strain evidence="5 6">EXF-10513</strain>
    </source>
</reference>
<feature type="compositionally biased region" description="Polar residues" evidence="3">
    <location>
        <begin position="415"/>
        <end position="439"/>
    </location>
</feature>
<dbReference type="PANTHER" id="PTHR35144">
    <property type="entry name" value="MEIOSIS-SPECIFIC TRANSCRIPTION FACTOR NDT80"/>
    <property type="match status" value="1"/>
</dbReference>
<evidence type="ECO:0000313" key="6">
    <source>
        <dbReference type="Proteomes" id="UP000269539"/>
    </source>
</evidence>
<dbReference type="GO" id="GO:0051321">
    <property type="term" value="P:meiotic cell cycle"/>
    <property type="evidence" value="ECO:0007669"/>
    <property type="project" value="TreeGrafter"/>
</dbReference>
<feature type="DNA-binding region" description="NDT80" evidence="2">
    <location>
        <begin position="222"/>
        <end position="520"/>
    </location>
</feature>
<dbReference type="Pfam" id="PF05224">
    <property type="entry name" value="NDT80_PhoG"/>
    <property type="match status" value="1"/>
</dbReference>
<name>A0A3M7CQ52_HORWE</name>
<dbReference type="EMBL" id="QWIO01002552">
    <property type="protein sequence ID" value="RMY53990.1"/>
    <property type="molecule type" value="Genomic_DNA"/>
</dbReference>
<feature type="region of interest" description="Disordered" evidence="3">
    <location>
        <begin position="407"/>
        <end position="449"/>
    </location>
</feature>
<keyword evidence="1 2" id="KW-0238">DNA-binding</keyword>
<evidence type="ECO:0000256" key="2">
    <source>
        <dbReference type="PROSITE-ProRule" id="PRU00850"/>
    </source>
</evidence>
<dbReference type="InterPro" id="IPR052605">
    <property type="entry name" value="Fungal_trans_regulator"/>
</dbReference>
<comment type="caution">
    <text evidence="5">The sequence shown here is derived from an EMBL/GenBank/DDBJ whole genome shotgun (WGS) entry which is preliminary data.</text>
</comment>
<feature type="compositionally biased region" description="Polar residues" evidence="3">
    <location>
        <begin position="190"/>
        <end position="205"/>
    </location>
</feature>
<protein>
    <recommendedName>
        <fullName evidence="4">NDT80 domain-containing protein</fullName>
    </recommendedName>
</protein>
<dbReference type="InterPro" id="IPR024061">
    <property type="entry name" value="NDT80_DNA-bd_dom"/>
</dbReference>
<dbReference type="Gene3D" id="2.60.40.1390">
    <property type="entry name" value="NDT80 DNA-binding domain"/>
    <property type="match status" value="1"/>
</dbReference>
<evidence type="ECO:0000256" key="1">
    <source>
        <dbReference type="ARBA" id="ARBA00023125"/>
    </source>
</evidence>
<feature type="region of interest" description="Disordered" evidence="3">
    <location>
        <begin position="560"/>
        <end position="596"/>
    </location>
</feature>
<dbReference type="PROSITE" id="PS51517">
    <property type="entry name" value="NDT80"/>
    <property type="match status" value="1"/>
</dbReference>
<dbReference type="SUPFAM" id="SSF49417">
    <property type="entry name" value="p53-like transcription factors"/>
    <property type="match status" value="2"/>
</dbReference>
<evidence type="ECO:0000313" key="5">
    <source>
        <dbReference type="EMBL" id="RMY53990.1"/>
    </source>
</evidence>
<dbReference type="VEuPathDB" id="FungiDB:BTJ68_14207"/>
<feature type="compositionally biased region" description="Low complexity" evidence="3">
    <location>
        <begin position="574"/>
        <end position="588"/>
    </location>
</feature>
<dbReference type="GO" id="GO:0045944">
    <property type="term" value="P:positive regulation of transcription by RNA polymerase II"/>
    <property type="evidence" value="ECO:0007669"/>
    <property type="project" value="TreeGrafter"/>
</dbReference>
<sequence length="691" mass="74284">MGPQTPSHLQRQITHMELVSCLTVAQLPMLAGTYVLSIGSHENLLPFYVTTGQRFGLWLYNQATNPVLDQHCMTAVFLMHLALRHSHAVHTKAPHGYAPSFTDPSSGSISTSPSSAASSLQAYTNYQGTHYTSVPAIPGAVQPQPQAFVTSSYAGTRASSQLDGSVSCMLPPPTRHTISSGFDTGDRESYATNPYSSRSQLSPHTQPGFGSYPDTPRTVLGAPSTLSPGLSGYGLHMNSPNGFGSSTPNESLNFPWPNLEILLDMTCEGQAITPEIHAKVEKGFFLANADQKWTCYRRNYFSVACNFELHPSTNNGRLYLKRNNNQEQIQAMGMRLSAAVDGSGGKNIELIQHTPKRDNGPKTKIEVTKVAPTPSNGRNDHTVSPHGIYQVPMATYHAPGQVPGPLLPLQGSGETNGISPSLHQNPQLSPHYGYSSSAASHMPVPGSHTTHTFERVQFKQATANNGKRRASQQYFHLIVELFADVRDDNSNKASWVKIAQRVSDKIVVRGRSPSHYSNEGNGQNGRTSASGGSGYSTMGGGSYTGWRGASILGHGSIGSSSGYRGTHRAMNPCSEGDGSGSSPGSVDEGAVDADHPLSSMMSNAERAGFQEADGYQYYPGPIYEDLPQTLPPLAKVESNGTRWSTEPRQYAVKAEYNDAVPGNQWSMGGCGRFQGVESSRGYFPDLSAGYS</sequence>
<dbReference type="PANTHER" id="PTHR35144:SF2">
    <property type="entry name" value="MEIOSIS-SPECIFIC TRANSCRIPTION FACTOR NDT80"/>
    <property type="match status" value="1"/>
</dbReference>
<dbReference type="GO" id="GO:0003677">
    <property type="term" value="F:DNA binding"/>
    <property type="evidence" value="ECO:0007669"/>
    <property type="project" value="UniProtKB-KW"/>
</dbReference>
<dbReference type="InterPro" id="IPR037141">
    <property type="entry name" value="NDT80_DNA-bd_dom_sf"/>
</dbReference>
<dbReference type="AlphaFoldDB" id="A0A3M7CQ52"/>
<dbReference type="GO" id="GO:0003700">
    <property type="term" value="F:DNA-binding transcription factor activity"/>
    <property type="evidence" value="ECO:0007669"/>
    <property type="project" value="UniProtKB-UniRule"/>
</dbReference>
<dbReference type="Proteomes" id="UP000269539">
    <property type="component" value="Unassembled WGS sequence"/>
</dbReference>
<evidence type="ECO:0000256" key="3">
    <source>
        <dbReference type="SAM" id="MobiDB-lite"/>
    </source>
</evidence>
<accession>A0A3M7CQ52</accession>